<dbReference type="KEGG" id="nox:C5F49_02505"/>
<proteinExistence type="predicted"/>
<organism evidence="1 2">
    <name type="scientific">Nitrosopumilus oxyclinae</name>
    <dbReference type="NCBI Taxonomy" id="1959104"/>
    <lineage>
        <taxon>Archaea</taxon>
        <taxon>Nitrososphaerota</taxon>
        <taxon>Nitrososphaeria</taxon>
        <taxon>Nitrosopumilales</taxon>
        <taxon>Nitrosopumilaceae</taxon>
        <taxon>Nitrosopumilus</taxon>
    </lineage>
</organism>
<name>A0A7D5M1H7_9ARCH</name>
<accession>A0A7D5M1H7</accession>
<keyword evidence="2" id="KW-1185">Reference proteome</keyword>
<evidence type="ECO:0000313" key="1">
    <source>
        <dbReference type="EMBL" id="QLH04312.1"/>
    </source>
</evidence>
<dbReference type="EMBL" id="CP026994">
    <property type="protein sequence ID" value="QLH04312.1"/>
    <property type="molecule type" value="Genomic_DNA"/>
</dbReference>
<gene>
    <name evidence="1" type="ORF">C5F49_02505</name>
</gene>
<protein>
    <submittedName>
        <fullName evidence="1">Uncharacterized protein</fullName>
    </submittedName>
</protein>
<evidence type="ECO:0000313" key="2">
    <source>
        <dbReference type="Proteomes" id="UP000509441"/>
    </source>
</evidence>
<dbReference type="AlphaFoldDB" id="A0A7D5M1H7"/>
<reference evidence="1 2" key="1">
    <citation type="submission" date="2018-02" db="EMBL/GenBank/DDBJ databases">
        <title>Complete genome of Nitrosopumilus oxyclinae HCE1.</title>
        <authorList>
            <person name="Qin W."/>
            <person name="Zheng Y."/>
            <person name="Stahl D.A."/>
        </authorList>
    </citation>
    <scope>NUCLEOTIDE SEQUENCE [LARGE SCALE GENOMIC DNA]</scope>
    <source>
        <strain evidence="1 2">HCE1</strain>
    </source>
</reference>
<sequence>MKNHPNKKHSLLVDVFAKIVITITRKNFQDVRVVTVEFVIQLVQTNIDQSLMYNAFDNYFFDSL</sequence>
<dbReference type="Proteomes" id="UP000509441">
    <property type="component" value="Chromosome"/>
</dbReference>